<dbReference type="Gene3D" id="3.30.70.330">
    <property type="match status" value="1"/>
</dbReference>
<dbReference type="SMART" id="SM00343">
    <property type="entry name" value="ZnF_C2HC"/>
    <property type="match status" value="1"/>
</dbReference>
<dbReference type="STRING" id="215637.A0A4P9ZQ03"/>
<name>A0A4P9ZQ03_9FUNG</name>
<dbReference type="InterPro" id="IPR035979">
    <property type="entry name" value="RBD_domain_sf"/>
</dbReference>
<gene>
    <name evidence="6" type="ORF">BJ085DRAFT_35247</name>
</gene>
<evidence type="ECO:0000259" key="4">
    <source>
        <dbReference type="PROSITE" id="PS50102"/>
    </source>
</evidence>
<proteinExistence type="predicted"/>
<dbReference type="GO" id="GO:0003723">
    <property type="term" value="F:RNA binding"/>
    <property type="evidence" value="ECO:0007669"/>
    <property type="project" value="UniProtKB-UniRule"/>
</dbReference>
<dbReference type="SUPFAM" id="SSF57756">
    <property type="entry name" value="Retrovirus zinc finger-like domains"/>
    <property type="match status" value="1"/>
</dbReference>
<dbReference type="PANTHER" id="PTHR48038">
    <property type="entry name" value="RIBONUCLEOPROTEIN RB97D"/>
    <property type="match status" value="1"/>
</dbReference>
<dbReference type="EMBL" id="ML002896">
    <property type="protein sequence ID" value="RKP35335.1"/>
    <property type="molecule type" value="Genomic_DNA"/>
</dbReference>
<feature type="domain" description="RRM" evidence="4">
    <location>
        <begin position="3"/>
        <end position="112"/>
    </location>
</feature>
<dbReference type="CDD" id="cd00590">
    <property type="entry name" value="RRM_SF"/>
    <property type="match status" value="1"/>
</dbReference>
<accession>A0A4P9ZQ03</accession>
<dbReference type="InterPro" id="IPR036875">
    <property type="entry name" value="Znf_CCHC_sf"/>
</dbReference>
<reference evidence="7" key="1">
    <citation type="journal article" date="2018" name="Nat. Microbiol.">
        <title>Leveraging single-cell genomics to expand the fungal tree of life.</title>
        <authorList>
            <person name="Ahrendt S.R."/>
            <person name="Quandt C.A."/>
            <person name="Ciobanu D."/>
            <person name="Clum A."/>
            <person name="Salamov A."/>
            <person name="Andreopoulos B."/>
            <person name="Cheng J.F."/>
            <person name="Woyke T."/>
            <person name="Pelin A."/>
            <person name="Henrissat B."/>
            <person name="Reynolds N.K."/>
            <person name="Benny G.L."/>
            <person name="Smith M.E."/>
            <person name="James T.Y."/>
            <person name="Grigoriev I.V."/>
        </authorList>
    </citation>
    <scope>NUCLEOTIDE SEQUENCE [LARGE SCALE GENOMIC DNA]</scope>
    <source>
        <strain evidence="7">RSA 468</strain>
    </source>
</reference>
<dbReference type="InterPro" id="IPR000504">
    <property type="entry name" value="RRM_dom"/>
</dbReference>
<organism evidence="6 7">
    <name type="scientific">Dimargaris cristalligena</name>
    <dbReference type="NCBI Taxonomy" id="215637"/>
    <lineage>
        <taxon>Eukaryota</taxon>
        <taxon>Fungi</taxon>
        <taxon>Fungi incertae sedis</taxon>
        <taxon>Zoopagomycota</taxon>
        <taxon>Kickxellomycotina</taxon>
        <taxon>Dimargaritomycetes</taxon>
        <taxon>Dimargaritales</taxon>
        <taxon>Dimargaritaceae</taxon>
        <taxon>Dimargaris</taxon>
    </lineage>
</organism>
<evidence type="ECO:0000256" key="3">
    <source>
        <dbReference type="SAM" id="MobiDB-lite"/>
    </source>
</evidence>
<feature type="compositionally biased region" description="Basic and acidic residues" evidence="3">
    <location>
        <begin position="194"/>
        <end position="209"/>
    </location>
</feature>
<feature type="compositionally biased region" description="Basic and acidic residues" evidence="3">
    <location>
        <begin position="143"/>
        <end position="159"/>
    </location>
</feature>
<feature type="compositionally biased region" description="Basic residues" evidence="3">
    <location>
        <begin position="210"/>
        <end position="226"/>
    </location>
</feature>
<protein>
    <recommendedName>
        <fullName evidence="8">CCHC-type domain-containing protein</fullName>
    </recommendedName>
</protein>
<sequence>MSATLFIGNLLEALSDTELEGIFKPFGEIVRYDIKPRIQLALSACAITNMLSPSLTTTTLTPKSYISALTFFPQRDFAFVEYKERSDAEEAQSQTDGQEVQGRRLKVEFARRGRPGGARTESTCFRCNRPGHFARDCGSGGSRDGRRSDYYDGRSDYSSRRGRSRSPRRDRGRDREPRRRSRSRSPDRRRRRERSVSRDHVRKEREPRRRSPSPRRRSPSPRRRSPSTRSPPRNERRRSRTRSRSPRRQESRKPEN</sequence>
<dbReference type="Pfam" id="PF00098">
    <property type="entry name" value="zf-CCHC"/>
    <property type="match status" value="1"/>
</dbReference>
<dbReference type="PROSITE" id="PS50102">
    <property type="entry name" value="RRM"/>
    <property type="match status" value="1"/>
</dbReference>
<feature type="compositionally biased region" description="Basic and acidic residues" evidence="3">
    <location>
        <begin position="167"/>
        <end position="177"/>
    </location>
</feature>
<evidence type="ECO:0000313" key="6">
    <source>
        <dbReference type="EMBL" id="RKP35335.1"/>
    </source>
</evidence>
<evidence type="ECO:0000313" key="7">
    <source>
        <dbReference type="Proteomes" id="UP000268162"/>
    </source>
</evidence>
<dbReference type="AlphaFoldDB" id="A0A4P9ZQ03"/>
<feature type="compositionally biased region" description="Basic residues" evidence="3">
    <location>
        <begin position="178"/>
        <end position="193"/>
    </location>
</feature>
<dbReference type="SMART" id="SM00360">
    <property type="entry name" value="RRM"/>
    <property type="match status" value="1"/>
</dbReference>
<dbReference type="InterPro" id="IPR012677">
    <property type="entry name" value="Nucleotide-bd_a/b_plait_sf"/>
</dbReference>
<dbReference type="PROSITE" id="PS50158">
    <property type="entry name" value="ZF_CCHC"/>
    <property type="match status" value="1"/>
</dbReference>
<dbReference type="GO" id="GO:0008270">
    <property type="term" value="F:zinc ion binding"/>
    <property type="evidence" value="ECO:0007669"/>
    <property type="project" value="UniProtKB-KW"/>
</dbReference>
<feature type="compositionally biased region" description="Basic and acidic residues" evidence="3">
    <location>
        <begin position="247"/>
        <end position="256"/>
    </location>
</feature>
<dbReference type="SUPFAM" id="SSF54928">
    <property type="entry name" value="RNA-binding domain, RBD"/>
    <property type="match status" value="1"/>
</dbReference>
<feature type="compositionally biased region" description="Basic and acidic residues" evidence="3">
    <location>
        <begin position="101"/>
        <end position="111"/>
    </location>
</feature>
<keyword evidence="2" id="KW-0694">RNA-binding</keyword>
<keyword evidence="7" id="KW-1185">Reference proteome</keyword>
<keyword evidence="1" id="KW-0479">Metal-binding</keyword>
<evidence type="ECO:0000259" key="5">
    <source>
        <dbReference type="PROSITE" id="PS50158"/>
    </source>
</evidence>
<evidence type="ECO:0000256" key="1">
    <source>
        <dbReference type="PROSITE-ProRule" id="PRU00047"/>
    </source>
</evidence>
<feature type="compositionally biased region" description="Basic residues" evidence="3">
    <location>
        <begin position="235"/>
        <end position="246"/>
    </location>
</feature>
<keyword evidence="1" id="KW-0863">Zinc-finger</keyword>
<dbReference type="Proteomes" id="UP000268162">
    <property type="component" value="Unassembled WGS sequence"/>
</dbReference>
<dbReference type="Gene3D" id="4.10.60.10">
    <property type="entry name" value="Zinc finger, CCHC-type"/>
    <property type="match status" value="1"/>
</dbReference>
<dbReference type="InterPro" id="IPR001878">
    <property type="entry name" value="Znf_CCHC"/>
</dbReference>
<evidence type="ECO:0000256" key="2">
    <source>
        <dbReference type="PROSITE-ProRule" id="PRU00176"/>
    </source>
</evidence>
<feature type="domain" description="CCHC-type" evidence="5">
    <location>
        <begin position="124"/>
        <end position="137"/>
    </location>
</feature>
<dbReference type="PANTHER" id="PTHR48038:SF1">
    <property type="entry name" value="RIBONUCLEOPROTEIN RB97D"/>
    <property type="match status" value="1"/>
</dbReference>
<dbReference type="Pfam" id="PF00076">
    <property type="entry name" value="RRM_1"/>
    <property type="match status" value="1"/>
</dbReference>
<feature type="region of interest" description="Disordered" evidence="3">
    <location>
        <begin position="88"/>
        <end position="256"/>
    </location>
</feature>
<evidence type="ECO:0008006" key="8">
    <source>
        <dbReference type="Google" id="ProtNLM"/>
    </source>
</evidence>
<keyword evidence="1" id="KW-0862">Zinc</keyword>